<dbReference type="CDD" id="cd00751">
    <property type="entry name" value="thiolase"/>
    <property type="match status" value="1"/>
</dbReference>
<dbReference type="InterPro" id="IPR020613">
    <property type="entry name" value="Thiolase_CS"/>
</dbReference>
<keyword evidence="3 5" id="KW-0012">Acyltransferase</keyword>
<feature type="domain" description="Thiolase C-terminal" evidence="7">
    <location>
        <begin position="283"/>
        <end position="403"/>
    </location>
</feature>
<dbReference type="PROSITE" id="PS00098">
    <property type="entry name" value="THIOLASE_1"/>
    <property type="match status" value="1"/>
</dbReference>
<organism evidence="8">
    <name type="scientific">uncultured bacterium A1Q1_fos_2037</name>
    <dbReference type="NCBI Taxonomy" id="1256558"/>
    <lineage>
        <taxon>Bacteria</taxon>
        <taxon>environmental samples</taxon>
    </lineage>
</organism>
<evidence type="ECO:0000256" key="3">
    <source>
        <dbReference type="ARBA" id="ARBA00023315"/>
    </source>
</evidence>
<evidence type="ECO:0000256" key="4">
    <source>
        <dbReference type="PIRSR" id="PIRSR000429-1"/>
    </source>
</evidence>
<accession>L7VXR3</accession>
<dbReference type="EC" id="2.3.1.16" evidence="8"/>
<comment type="similarity">
    <text evidence="1 5">Belongs to the thiolase-like superfamily. Thiolase family.</text>
</comment>
<dbReference type="InterPro" id="IPR020615">
    <property type="entry name" value="Thiolase_acyl_enz_int_AS"/>
</dbReference>
<evidence type="ECO:0000256" key="2">
    <source>
        <dbReference type="ARBA" id="ARBA00022679"/>
    </source>
</evidence>
<dbReference type="PIRSF" id="PIRSF000429">
    <property type="entry name" value="Ac-CoA_Ac_transf"/>
    <property type="match status" value="1"/>
</dbReference>
<name>L7VXR3_9BACT</name>
<dbReference type="PROSITE" id="PS00737">
    <property type="entry name" value="THIOLASE_2"/>
    <property type="match status" value="1"/>
</dbReference>
<evidence type="ECO:0000259" key="6">
    <source>
        <dbReference type="Pfam" id="PF00108"/>
    </source>
</evidence>
<feature type="domain" description="Thiolase N-terminal" evidence="6">
    <location>
        <begin position="18"/>
        <end position="273"/>
    </location>
</feature>
<evidence type="ECO:0000259" key="7">
    <source>
        <dbReference type="Pfam" id="PF02803"/>
    </source>
</evidence>
<feature type="active site" description="Proton acceptor" evidence="4">
    <location>
        <position position="390"/>
    </location>
</feature>
<dbReference type="SUPFAM" id="SSF53901">
    <property type="entry name" value="Thiolase-like"/>
    <property type="match status" value="2"/>
</dbReference>
<sequence>MSGDPTRARRRASERLALVAPVRTPIGKFGGALASLSAADLGTHAASACLRRAGLAPEAVDQVIFGHGRQANGGPNSARQIGFRTAIPVDRPAFTVNQACGSGLQAMISAARAILLGEAGVVLAGGTESMSNTPYLLPRARWGYRLGSDEIVDGMYKDGFNDPLSGLIMGETAEELATEAGVSRAAADAYAVETQRRCEAARARGRFAAEIEPIRLPGRKGETVIADDEHPRDGVSLESLARMPAVFREGGTVTAANASGITDGAAALLVASEAAAERHRLAPAGYLLDWEIVGVEPRIMGIGPVPATRNLLQRNGLDFADIEAVELNEAFASQAVACLAELPFDAARVNPDGGAIALGHPIGATGARIVVTLLAGMAERDQKLGLATLCVSGGMGIAVLIERARA</sequence>
<proteinExistence type="inferred from homology"/>
<dbReference type="Pfam" id="PF02803">
    <property type="entry name" value="Thiolase_C"/>
    <property type="match status" value="1"/>
</dbReference>
<dbReference type="InterPro" id="IPR020617">
    <property type="entry name" value="Thiolase_C"/>
</dbReference>
<dbReference type="GO" id="GO:0003985">
    <property type="term" value="F:acetyl-CoA C-acetyltransferase activity"/>
    <property type="evidence" value="ECO:0007669"/>
    <property type="project" value="UniProtKB-EC"/>
</dbReference>
<evidence type="ECO:0000256" key="1">
    <source>
        <dbReference type="ARBA" id="ARBA00010982"/>
    </source>
</evidence>
<dbReference type="EMBL" id="JX649901">
    <property type="protein sequence ID" value="AGC72419.1"/>
    <property type="molecule type" value="Genomic_DNA"/>
</dbReference>
<evidence type="ECO:0000256" key="5">
    <source>
        <dbReference type="RuleBase" id="RU003557"/>
    </source>
</evidence>
<reference evidence="8" key="1">
    <citation type="submission" date="2012-09" db="EMBL/GenBank/DDBJ databases">
        <title>Metagenomic Characterization of a Microbial Community in Wastewater Detects High Levels of Antibiotic Resistance.</title>
        <authorList>
            <person name="Abrams M."/>
            <person name="Caldwell A."/>
            <person name="Vandaei E."/>
            <person name="Lee W."/>
            <person name="Perrott J."/>
            <person name="Khan S.Y."/>
            <person name="Ta J."/>
            <person name="Romero D."/>
            <person name="Nguyen V."/>
            <person name="Pourmand N."/>
            <person name="Ouverney C.C."/>
        </authorList>
    </citation>
    <scope>NUCLEOTIDE SEQUENCE</scope>
</reference>
<dbReference type="EC" id="2.3.1.9" evidence="8"/>
<protein>
    <submittedName>
        <fullName evidence="8">3-ketoacyl-CoA thiolase @ Acetyl-CoA acetyltransferase</fullName>
        <ecNumber evidence="8">2.3.1.16</ecNumber>
        <ecNumber evidence="8">2.3.1.9</ecNumber>
    </submittedName>
</protein>
<dbReference type="InterPro" id="IPR002155">
    <property type="entry name" value="Thiolase"/>
</dbReference>
<dbReference type="NCBIfam" id="TIGR01930">
    <property type="entry name" value="AcCoA-C-Actrans"/>
    <property type="match status" value="1"/>
</dbReference>
<dbReference type="Pfam" id="PF00108">
    <property type="entry name" value="Thiolase_N"/>
    <property type="match status" value="1"/>
</dbReference>
<feature type="active site" description="Proton acceptor" evidence="4">
    <location>
        <position position="360"/>
    </location>
</feature>
<feature type="active site" description="Acyl-thioester intermediate" evidence="4">
    <location>
        <position position="100"/>
    </location>
</feature>
<dbReference type="AlphaFoldDB" id="L7VXR3"/>
<keyword evidence="2 5" id="KW-0808">Transferase</keyword>
<dbReference type="InterPro" id="IPR020616">
    <property type="entry name" value="Thiolase_N"/>
</dbReference>
<evidence type="ECO:0000313" key="8">
    <source>
        <dbReference type="EMBL" id="AGC72419.1"/>
    </source>
</evidence>
<dbReference type="InterPro" id="IPR016039">
    <property type="entry name" value="Thiolase-like"/>
</dbReference>
<dbReference type="Gene3D" id="3.40.47.10">
    <property type="match status" value="2"/>
</dbReference>
<dbReference type="FunFam" id="3.40.47.10:FF:000010">
    <property type="entry name" value="Acetyl-CoA acetyltransferase (Thiolase)"/>
    <property type="match status" value="1"/>
</dbReference>
<dbReference type="PANTHER" id="PTHR18919:SF107">
    <property type="entry name" value="ACETYL-COA ACETYLTRANSFERASE, CYTOSOLIC"/>
    <property type="match status" value="1"/>
</dbReference>
<dbReference type="PANTHER" id="PTHR18919">
    <property type="entry name" value="ACETYL-COA C-ACYLTRANSFERASE"/>
    <property type="match status" value="1"/>
</dbReference>